<sequence length="227" mass="23479">MPRTPLPLILLALAACAGDAPARREGGADSLVPGAPAAPSPPPAGAQAASAWRVNPREGVTLTPGADGLLVETGPHTVLWPADGADLAPPYTVRATFHKRTGRLHEGYGLVFGGAGLDAPEAGQTYSYFLLRGDGSVLVKRRAGAETPLVRDWTRSPAANRDGEGVGRENTLEARVGADTTVFLVNEVEVARIASGELSVRGRAGLRVAHDLALDVRGFRVDAGGAQ</sequence>
<dbReference type="Proteomes" id="UP000582837">
    <property type="component" value="Unassembled WGS sequence"/>
</dbReference>
<protein>
    <recommendedName>
        <fullName evidence="5">DUF1080 domain-containing protein</fullName>
    </recommendedName>
</protein>
<gene>
    <name evidence="3" type="ORF">HNQ61_000839</name>
</gene>
<evidence type="ECO:0000313" key="4">
    <source>
        <dbReference type="Proteomes" id="UP000582837"/>
    </source>
</evidence>
<feature type="region of interest" description="Disordered" evidence="1">
    <location>
        <begin position="22"/>
        <end position="50"/>
    </location>
</feature>
<feature type="chain" id="PRO_5032649598" description="DUF1080 domain-containing protein" evidence="2">
    <location>
        <begin position="18"/>
        <end position="227"/>
    </location>
</feature>
<proteinExistence type="predicted"/>
<comment type="caution">
    <text evidence="3">The sequence shown here is derived from an EMBL/GenBank/DDBJ whole genome shotgun (WGS) entry which is preliminary data.</text>
</comment>
<accession>A0A841GV66</accession>
<dbReference type="Gene3D" id="2.60.120.560">
    <property type="entry name" value="Exo-inulinase, domain 1"/>
    <property type="match status" value="1"/>
</dbReference>
<name>A0A841GV66_9BACT</name>
<evidence type="ECO:0000256" key="2">
    <source>
        <dbReference type="SAM" id="SignalP"/>
    </source>
</evidence>
<feature type="signal peptide" evidence="2">
    <location>
        <begin position="1"/>
        <end position="17"/>
    </location>
</feature>
<evidence type="ECO:0000256" key="1">
    <source>
        <dbReference type="SAM" id="MobiDB-lite"/>
    </source>
</evidence>
<reference evidence="3 4" key="1">
    <citation type="submission" date="2020-08" db="EMBL/GenBank/DDBJ databases">
        <title>Genomic Encyclopedia of Type Strains, Phase IV (KMG-IV): sequencing the most valuable type-strain genomes for metagenomic binning, comparative biology and taxonomic classification.</title>
        <authorList>
            <person name="Goeker M."/>
        </authorList>
    </citation>
    <scope>NUCLEOTIDE SEQUENCE [LARGE SCALE GENOMIC DNA]</scope>
    <source>
        <strain evidence="3 4">DSM 29007</strain>
    </source>
</reference>
<organism evidence="3 4">
    <name type="scientific">Longimicrobium terrae</name>
    <dbReference type="NCBI Taxonomy" id="1639882"/>
    <lineage>
        <taxon>Bacteria</taxon>
        <taxon>Pseudomonadati</taxon>
        <taxon>Gemmatimonadota</taxon>
        <taxon>Longimicrobiia</taxon>
        <taxon>Longimicrobiales</taxon>
        <taxon>Longimicrobiaceae</taxon>
        <taxon>Longimicrobium</taxon>
    </lineage>
</organism>
<dbReference type="RefSeq" id="WP_170038027.1">
    <property type="nucleotide sequence ID" value="NZ_JABDTL010000002.1"/>
</dbReference>
<dbReference type="AlphaFoldDB" id="A0A841GV66"/>
<dbReference type="PROSITE" id="PS51257">
    <property type="entry name" value="PROKAR_LIPOPROTEIN"/>
    <property type="match status" value="1"/>
</dbReference>
<dbReference type="EMBL" id="JACHIA010000002">
    <property type="protein sequence ID" value="MBB6069224.1"/>
    <property type="molecule type" value="Genomic_DNA"/>
</dbReference>
<evidence type="ECO:0000313" key="3">
    <source>
        <dbReference type="EMBL" id="MBB6069224.1"/>
    </source>
</evidence>
<keyword evidence="2" id="KW-0732">Signal</keyword>
<keyword evidence="4" id="KW-1185">Reference proteome</keyword>
<evidence type="ECO:0008006" key="5">
    <source>
        <dbReference type="Google" id="ProtNLM"/>
    </source>
</evidence>